<accession>A0A1X0J2Q3</accession>
<dbReference type="OrthoDB" id="191189at2"/>
<dbReference type="RefSeq" id="WP_083117435.1">
    <property type="nucleotide sequence ID" value="NZ_JACKUO010000022.1"/>
</dbReference>
<dbReference type="Proteomes" id="UP000192534">
    <property type="component" value="Unassembled WGS sequence"/>
</dbReference>
<dbReference type="CDD" id="cd08862">
    <property type="entry name" value="SRPBCC_Smu440-like"/>
    <property type="match status" value="1"/>
</dbReference>
<comment type="caution">
    <text evidence="1">The sequence shown here is derived from an EMBL/GenBank/DDBJ whole genome shotgun (WGS) entry which is preliminary data.</text>
</comment>
<dbReference type="InterPro" id="IPR019587">
    <property type="entry name" value="Polyketide_cyclase/dehydratase"/>
</dbReference>
<dbReference type="InterPro" id="IPR023393">
    <property type="entry name" value="START-like_dom_sf"/>
</dbReference>
<name>A0A1X0J2Q3_MYCRH</name>
<dbReference type="SUPFAM" id="SSF55961">
    <property type="entry name" value="Bet v1-like"/>
    <property type="match status" value="1"/>
</dbReference>
<dbReference type="AlphaFoldDB" id="A0A1X0J2Q3"/>
<dbReference type="Pfam" id="PF10604">
    <property type="entry name" value="Polyketide_cyc2"/>
    <property type="match status" value="1"/>
</dbReference>
<gene>
    <name evidence="1" type="ORF">BST42_04855</name>
</gene>
<protein>
    <submittedName>
        <fullName evidence="1">Polyketide cyclase</fullName>
    </submittedName>
</protein>
<proteinExistence type="predicted"/>
<organism evidence="1 2">
    <name type="scientific">Mycolicibacterium rhodesiae</name>
    <name type="common">Mycobacterium rhodesiae</name>
    <dbReference type="NCBI Taxonomy" id="36814"/>
    <lineage>
        <taxon>Bacteria</taxon>
        <taxon>Bacillati</taxon>
        <taxon>Actinomycetota</taxon>
        <taxon>Actinomycetes</taxon>
        <taxon>Mycobacteriales</taxon>
        <taxon>Mycobacteriaceae</taxon>
        <taxon>Mycolicibacterium</taxon>
    </lineage>
</organism>
<evidence type="ECO:0000313" key="1">
    <source>
        <dbReference type="EMBL" id="ORB55743.1"/>
    </source>
</evidence>
<dbReference type="Gene3D" id="3.30.530.20">
    <property type="match status" value="1"/>
</dbReference>
<reference evidence="1 2" key="1">
    <citation type="submission" date="2016-12" db="EMBL/GenBank/DDBJ databases">
        <title>The new phylogeny of genus Mycobacterium.</title>
        <authorList>
            <person name="Tortoli E."/>
            <person name="Trovato A."/>
            <person name="Cirillo D.M."/>
        </authorList>
    </citation>
    <scope>NUCLEOTIDE SEQUENCE [LARGE SCALE GENOMIC DNA]</scope>
    <source>
        <strain evidence="1 2">DSM 44223</strain>
    </source>
</reference>
<dbReference type="EMBL" id="MVIH01000002">
    <property type="protein sequence ID" value="ORB55743.1"/>
    <property type="molecule type" value="Genomic_DNA"/>
</dbReference>
<evidence type="ECO:0000313" key="2">
    <source>
        <dbReference type="Proteomes" id="UP000192534"/>
    </source>
</evidence>
<keyword evidence="2" id="KW-1185">Reference proteome</keyword>
<sequence length="148" mass="16330">MLSSSRVLIEAPAGLVWDVFSDVEHWPDWTASVTRLRGLDGAQLAVGRRFEIKQPRMPRLVWTVTEVEPGVSWTWIQRSPGGLTSARHDVIAAADGATLVRQELAQRGIVGSVVGVLMRPMTRRYLAMEAQGLKARSEGLRKLRGSNA</sequence>